<keyword evidence="2" id="KW-0328">Glycosyltransferase</keyword>
<dbReference type="Pfam" id="PF00535">
    <property type="entry name" value="Glycos_transf_2"/>
    <property type="match status" value="1"/>
</dbReference>
<reference evidence="6" key="1">
    <citation type="submission" date="2018-05" db="EMBL/GenBank/DDBJ databases">
        <authorList>
            <person name="Nie L."/>
        </authorList>
    </citation>
    <scope>NUCLEOTIDE SEQUENCE [LARGE SCALE GENOMIC DNA]</scope>
    <source>
        <strain evidence="6">NL</strain>
    </source>
</reference>
<dbReference type="EMBL" id="QHKM01000001">
    <property type="protein sequence ID" value="RAK69630.1"/>
    <property type="molecule type" value="Genomic_DNA"/>
</dbReference>
<dbReference type="PANTHER" id="PTHR43179:SF12">
    <property type="entry name" value="GALACTOFURANOSYLTRANSFERASE GLFT2"/>
    <property type="match status" value="1"/>
</dbReference>
<dbReference type="InterPro" id="IPR029044">
    <property type="entry name" value="Nucleotide-diphossugar_trans"/>
</dbReference>
<evidence type="ECO:0000256" key="1">
    <source>
        <dbReference type="ARBA" id="ARBA00006739"/>
    </source>
</evidence>
<evidence type="ECO:0000313" key="5">
    <source>
        <dbReference type="EMBL" id="RAK69630.1"/>
    </source>
</evidence>
<dbReference type="RefSeq" id="WP_111476366.1">
    <property type="nucleotide sequence ID" value="NZ_QHKM01000001.1"/>
</dbReference>
<dbReference type="InterPro" id="IPR001173">
    <property type="entry name" value="Glyco_trans_2-like"/>
</dbReference>
<organism evidence="5 6">
    <name type="scientific">Hymenobacter edaphi</name>
    <dbReference type="NCBI Taxonomy" id="2211146"/>
    <lineage>
        <taxon>Bacteria</taxon>
        <taxon>Pseudomonadati</taxon>
        <taxon>Bacteroidota</taxon>
        <taxon>Cytophagia</taxon>
        <taxon>Cytophagales</taxon>
        <taxon>Hymenobacteraceae</taxon>
        <taxon>Hymenobacter</taxon>
    </lineage>
</organism>
<dbReference type="GO" id="GO:0016757">
    <property type="term" value="F:glycosyltransferase activity"/>
    <property type="evidence" value="ECO:0007669"/>
    <property type="project" value="UniProtKB-KW"/>
</dbReference>
<protein>
    <submittedName>
        <fullName evidence="5">Glycosyltransferase family 2 protein</fullName>
    </submittedName>
</protein>
<keyword evidence="3 5" id="KW-0808">Transferase</keyword>
<feature type="domain" description="Glycosyltransferase 2-like" evidence="4">
    <location>
        <begin position="7"/>
        <end position="133"/>
    </location>
</feature>
<dbReference type="Proteomes" id="UP000248553">
    <property type="component" value="Unassembled WGS sequence"/>
</dbReference>
<sequence length="298" mass="33234">MNPAGLSVLIPVYNWPVEGLVRALLAQLSDWPGPAEILLLDDGSAPAFRQRHRPLAALPGVQYAELPRNVGRAAIRNQLAARAQYPWLLLLDNDSSLPDAQFLARYAAAAAQAPVLVGGTCYAPTPPAEATLRLRWHYGRQREQRPAARRQPQPYAQLTINNLLIQAEVLRRFSLDERLTRYGHEDTKFGWHLRAAGVPVLHLDNPVLHDGLEPAEVFLRKSRDAVRNLAVLYRAEGLGTDTRLLHAALRLRRLGLAGGARRTLQALEPRLRRQVLGAAPNLRALDLLKLLWLLQELT</sequence>
<dbReference type="AlphaFoldDB" id="A0A328BQU1"/>
<comment type="similarity">
    <text evidence="1">Belongs to the glycosyltransferase 2 family.</text>
</comment>
<dbReference type="OrthoDB" id="761861at2"/>
<evidence type="ECO:0000256" key="2">
    <source>
        <dbReference type="ARBA" id="ARBA00022676"/>
    </source>
</evidence>
<gene>
    <name evidence="5" type="ORF">DLM85_01855</name>
</gene>
<keyword evidence="6" id="KW-1185">Reference proteome</keyword>
<dbReference type="SUPFAM" id="SSF53448">
    <property type="entry name" value="Nucleotide-diphospho-sugar transferases"/>
    <property type="match status" value="1"/>
</dbReference>
<evidence type="ECO:0000256" key="3">
    <source>
        <dbReference type="ARBA" id="ARBA00022679"/>
    </source>
</evidence>
<name>A0A328BQU1_9BACT</name>
<comment type="caution">
    <text evidence="5">The sequence shown here is derived from an EMBL/GenBank/DDBJ whole genome shotgun (WGS) entry which is preliminary data.</text>
</comment>
<dbReference type="Gene3D" id="3.90.550.10">
    <property type="entry name" value="Spore Coat Polysaccharide Biosynthesis Protein SpsA, Chain A"/>
    <property type="match status" value="1"/>
</dbReference>
<evidence type="ECO:0000259" key="4">
    <source>
        <dbReference type="Pfam" id="PF00535"/>
    </source>
</evidence>
<evidence type="ECO:0000313" key="6">
    <source>
        <dbReference type="Proteomes" id="UP000248553"/>
    </source>
</evidence>
<dbReference type="PANTHER" id="PTHR43179">
    <property type="entry name" value="RHAMNOSYLTRANSFERASE WBBL"/>
    <property type="match status" value="1"/>
</dbReference>
<proteinExistence type="inferred from homology"/>
<accession>A0A328BQU1</accession>